<dbReference type="AlphaFoldDB" id="K9X4H5"/>
<dbReference type="eggNOG" id="COG2931">
    <property type="taxonomic scope" value="Bacteria"/>
</dbReference>
<evidence type="ECO:0000313" key="3">
    <source>
        <dbReference type="Proteomes" id="UP000010475"/>
    </source>
</evidence>
<protein>
    <submittedName>
        <fullName evidence="2">PEP-CTERM putative exosortase interaction domain-containing protein</fullName>
    </submittedName>
</protein>
<evidence type="ECO:0000313" key="2">
    <source>
        <dbReference type="EMBL" id="AFZ26966.1"/>
    </source>
</evidence>
<dbReference type="OrthoDB" id="423639at2"/>
<dbReference type="STRING" id="56107.Cylst_4914"/>
<feature type="chain" id="PRO_5003938205" evidence="1">
    <location>
        <begin position="24"/>
        <end position="279"/>
    </location>
</feature>
<dbReference type="Proteomes" id="UP000010475">
    <property type="component" value="Chromosome"/>
</dbReference>
<name>K9X4H5_9NOST</name>
<reference evidence="2 3" key="1">
    <citation type="submission" date="2012-06" db="EMBL/GenBank/DDBJ databases">
        <title>Finished chromosome of genome of Cylindrospermum stagnale PCC 7417.</title>
        <authorList>
            <consortium name="US DOE Joint Genome Institute"/>
            <person name="Gugger M."/>
            <person name="Coursin T."/>
            <person name="Rippka R."/>
            <person name="Tandeau De Marsac N."/>
            <person name="Huntemann M."/>
            <person name="Wei C.-L."/>
            <person name="Han J."/>
            <person name="Detter J.C."/>
            <person name="Han C."/>
            <person name="Tapia R."/>
            <person name="Chen A."/>
            <person name="Kyrpides N."/>
            <person name="Mavromatis K."/>
            <person name="Markowitz V."/>
            <person name="Szeto E."/>
            <person name="Ivanova N."/>
            <person name="Pagani I."/>
            <person name="Pati A."/>
            <person name="Goodwin L."/>
            <person name="Nordberg H.P."/>
            <person name="Cantor M.N."/>
            <person name="Hua S.X."/>
            <person name="Woyke T."/>
            <person name="Kerfeld C.A."/>
        </authorList>
    </citation>
    <scope>NUCLEOTIDE SEQUENCE [LARGE SCALE GENOMIC DNA]</scope>
    <source>
        <strain evidence="2 3">PCC 7417</strain>
    </source>
</reference>
<dbReference type="NCBIfam" id="TIGR02595">
    <property type="entry name" value="PEP_CTERM"/>
    <property type="match status" value="1"/>
</dbReference>
<gene>
    <name evidence="2" type="ORF">Cylst_4914</name>
</gene>
<keyword evidence="3" id="KW-1185">Reference proteome</keyword>
<keyword evidence="1" id="KW-0732">Signal</keyword>
<feature type="signal peptide" evidence="1">
    <location>
        <begin position="1"/>
        <end position="23"/>
    </location>
</feature>
<accession>K9X4H5</accession>
<dbReference type="HOGENOM" id="CLU_996468_0_0_3"/>
<organism evidence="2 3">
    <name type="scientific">Cylindrospermum stagnale PCC 7417</name>
    <dbReference type="NCBI Taxonomy" id="56107"/>
    <lineage>
        <taxon>Bacteria</taxon>
        <taxon>Bacillati</taxon>
        <taxon>Cyanobacteriota</taxon>
        <taxon>Cyanophyceae</taxon>
        <taxon>Nostocales</taxon>
        <taxon>Nostocaceae</taxon>
        <taxon>Cylindrospermum</taxon>
    </lineage>
</organism>
<dbReference type="InterPro" id="IPR013424">
    <property type="entry name" value="Ice-binding_C"/>
</dbReference>
<evidence type="ECO:0000256" key="1">
    <source>
        <dbReference type="SAM" id="SignalP"/>
    </source>
</evidence>
<proteinExistence type="predicted"/>
<dbReference type="EMBL" id="CP003642">
    <property type="protein sequence ID" value="AFZ26966.1"/>
    <property type="molecule type" value="Genomic_DNA"/>
</dbReference>
<dbReference type="RefSeq" id="WP_015210203.1">
    <property type="nucleotide sequence ID" value="NC_019757.1"/>
</dbReference>
<sequence>MKKIIAALTVGLTLLMTANRSEAVSITLYDGASNVTPDQYNSPSPWLTFTSLFGGTQGASGGVTNLDTSTNNITYAGYSNYSVNAPTTPVNPLFPGLDRNAGYTLSFTVRINSQVNDGTNGANRAGFSVIVLSSDKQGIELGFRNNVGFINDDIFAQNNSSFNGGGEQNTGVSALLGSLTTYDLNVFGSSYTLSNGANSLLTGSLRDYTAATGLGSQVYNTPNFIFLGDDTTSARANIDLANVSITVPDEVPEPSTIPSAVLLVGGFLVLKKKYAQLAK</sequence>
<dbReference type="KEGG" id="csg:Cylst_4914"/>